<accession>A0A177AYR4</accession>
<feature type="region of interest" description="Disordered" evidence="1">
    <location>
        <begin position="1"/>
        <end position="20"/>
    </location>
</feature>
<keyword evidence="3" id="KW-1185">Reference proteome</keyword>
<reference evidence="2 3" key="1">
    <citation type="submission" date="2016-04" db="EMBL/GenBank/DDBJ databases">
        <title>The genome of Intoshia linei affirms orthonectids as highly simplified spiralians.</title>
        <authorList>
            <person name="Mikhailov K.V."/>
            <person name="Slusarev G.S."/>
            <person name="Nikitin M.A."/>
            <person name="Logacheva M.D."/>
            <person name="Penin A."/>
            <person name="Aleoshin V."/>
            <person name="Panchin Y.V."/>
        </authorList>
    </citation>
    <scope>NUCLEOTIDE SEQUENCE [LARGE SCALE GENOMIC DNA]</scope>
    <source>
        <strain evidence="2">Intl2013</strain>
        <tissue evidence="2">Whole animal</tissue>
    </source>
</reference>
<protein>
    <submittedName>
        <fullName evidence="2">Uncharacterized protein</fullName>
    </submittedName>
</protein>
<sequence>MSEEIDRNYNNTNDMSMSTPAQMVTIKQEVIPTDMSINRVPNDGNIIENDNNPITSQQQMTNVNNNSHVSLAPNNSNGGYMYA</sequence>
<dbReference type="Proteomes" id="UP000078046">
    <property type="component" value="Unassembled WGS sequence"/>
</dbReference>
<feature type="non-terminal residue" evidence="2">
    <location>
        <position position="83"/>
    </location>
</feature>
<name>A0A177AYR4_9BILA</name>
<organism evidence="2 3">
    <name type="scientific">Intoshia linei</name>
    <dbReference type="NCBI Taxonomy" id="1819745"/>
    <lineage>
        <taxon>Eukaryota</taxon>
        <taxon>Metazoa</taxon>
        <taxon>Spiralia</taxon>
        <taxon>Lophotrochozoa</taxon>
        <taxon>Mesozoa</taxon>
        <taxon>Orthonectida</taxon>
        <taxon>Rhopaluridae</taxon>
        <taxon>Intoshia</taxon>
    </lineage>
</organism>
<dbReference type="AlphaFoldDB" id="A0A177AYR4"/>
<evidence type="ECO:0000313" key="3">
    <source>
        <dbReference type="Proteomes" id="UP000078046"/>
    </source>
</evidence>
<dbReference type="EMBL" id="LWCA01000736">
    <property type="protein sequence ID" value="OAF67149.1"/>
    <property type="molecule type" value="Genomic_DNA"/>
</dbReference>
<feature type="compositionally biased region" description="Polar residues" evidence="1">
    <location>
        <begin position="8"/>
        <end position="20"/>
    </location>
</feature>
<evidence type="ECO:0000313" key="2">
    <source>
        <dbReference type="EMBL" id="OAF67149.1"/>
    </source>
</evidence>
<comment type="caution">
    <text evidence="2">The sequence shown here is derived from an EMBL/GenBank/DDBJ whole genome shotgun (WGS) entry which is preliminary data.</text>
</comment>
<evidence type="ECO:0000256" key="1">
    <source>
        <dbReference type="SAM" id="MobiDB-lite"/>
    </source>
</evidence>
<proteinExistence type="predicted"/>
<gene>
    <name evidence="2" type="ORF">A3Q56_05099</name>
</gene>